<dbReference type="eggNOG" id="COG2227">
    <property type="taxonomic scope" value="Bacteria"/>
</dbReference>
<dbReference type="STRING" id="1121451.DESAM_23262"/>
<protein>
    <submittedName>
        <fullName evidence="5">Methyltransferase type 11</fullName>
    </submittedName>
</protein>
<evidence type="ECO:0000256" key="2">
    <source>
        <dbReference type="ARBA" id="ARBA00022679"/>
    </source>
</evidence>
<dbReference type="KEGG" id="dhy:DESAM_23262"/>
<keyword evidence="1 5" id="KW-0489">Methyltransferase</keyword>
<evidence type="ECO:0000313" key="5">
    <source>
        <dbReference type="EMBL" id="CCO25529.1"/>
    </source>
</evidence>
<proteinExistence type="predicted"/>
<dbReference type="PANTHER" id="PTHR43464:SF19">
    <property type="entry name" value="UBIQUINONE BIOSYNTHESIS O-METHYLTRANSFERASE, MITOCHONDRIAL"/>
    <property type="match status" value="1"/>
</dbReference>
<evidence type="ECO:0000313" key="6">
    <source>
        <dbReference type="Proteomes" id="UP000010808"/>
    </source>
</evidence>
<evidence type="ECO:0000256" key="3">
    <source>
        <dbReference type="ARBA" id="ARBA00022691"/>
    </source>
</evidence>
<dbReference type="CDD" id="cd02440">
    <property type="entry name" value="AdoMet_MTases"/>
    <property type="match status" value="1"/>
</dbReference>
<gene>
    <name evidence="5" type="ORF">DESAM_23262</name>
</gene>
<organism evidence="5 6">
    <name type="scientific">Maridesulfovibrio hydrothermalis AM13 = DSM 14728</name>
    <dbReference type="NCBI Taxonomy" id="1121451"/>
    <lineage>
        <taxon>Bacteria</taxon>
        <taxon>Pseudomonadati</taxon>
        <taxon>Thermodesulfobacteriota</taxon>
        <taxon>Desulfovibrionia</taxon>
        <taxon>Desulfovibrionales</taxon>
        <taxon>Desulfovibrionaceae</taxon>
        <taxon>Maridesulfovibrio</taxon>
    </lineage>
</organism>
<dbReference type="Gene3D" id="3.40.50.150">
    <property type="entry name" value="Vaccinia Virus protein VP39"/>
    <property type="match status" value="1"/>
</dbReference>
<keyword evidence="3" id="KW-0949">S-adenosyl-L-methionine</keyword>
<dbReference type="PATRIC" id="fig|1121451.3.peg.3464"/>
<dbReference type="InterPro" id="IPR013216">
    <property type="entry name" value="Methyltransf_11"/>
</dbReference>
<dbReference type="EMBL" id="FO203522">
    <property type="protein sequence ID" value="CCO25529.1"/>
    <property type="molecule type" value="Genomic_DNA"/>
</dbReference>
<dbReference type="OrthoDB" id="9765084at2"/>
<dbReference type="InterPro" id="IPR029063">
    <property type="entry name" value="SAM-dependent_MTases_sf"/>
</dbReference>
<dbReference type="RefSeq" id="WP_015338126.1">
    <property type="nucleotide sequence ID" value="NC_020055.1"/>
</dbReference>
<evidence type="ECO:0000256" key="1">
    <source>
        <dbReference type="ARBA" id="ARBA00022603"/>
    </source>
</evidence>
<dbReference type="GO" id="GO:0008168">
    <property type="term" value="F:methyltransferase activity"/>
    <property type="evidence" value="ECO:0007669"/>
    <property type="project" value="UniProtKB-KW"/>
</dbReference>
<keyword evidence="2 5" id="KW-0808">Transferase</keyword>
<dbReference type="GO" id="GO:0032259">
    <property type="term" value="P:methylation"/>
    <property type="evidence" value="ECO:0007669"/>
    <property type="project" value="UniProtKB-KW"/>
</dbReference>
<name>L0RFK0_9BACT</name>
<evidence type="ECO:0000259" key="4">
    <source>
        <dbReference type="Pfam" id="PF08241"/>
    </source>
</evidence>
<accession>L0RFK0</accession>
<reference evidence="5 6" key="1">
    <citation type="submission" date="2012-10" db="EMBL/GenBank/DDBJ databases">
        <authorList>
            <person name="Genoscope - CEA"/>
        </authorList>
    </citation>
    <scope>NUCLEOTIDE SEQUENCE [LARGE SCALE GENOMIC DNA]</scope>
    <source>
        <strain evidence="6">AM13 / DSM 14728</strain>
    </source>
</reference>
<dbReference type="PANTHER" id="PTHR43464">
    <property type="entry name" value="METHYLTRANSFERASE"/>
    <property type="match status" value="1"/>
</dbReference>
<keyword evidence="6" id="KW-1185">Reference proteome</keyword>
<sequence>MPGYQTFPYQAGSSDSLSKLTLLKLPALTGKSFLDVGCNEGFFCGYALFDGARKVVGIDVDEQAINSAKQDFPGCNFLLQSWDDLSPDKTFDVILCSSAIHYAKNQESLIHLLAGKLSPNGVLILEVGIAPGAEPDWVEVKRSIDSRFFPTRSKIDDILSCYASKYLGESAPQIGDPIPRSVFHIRKKKPYAFFLMQDSGAGKTTIRNTVFHEQKIISGDALILDIASGRQHCDLELQKLISNMVNPAKIDMSIRSIFSSQWWRSYLEVVLSISNGDTFVYDGYIPSSYHELVIAFFQANGFFPVNLCWENTYALGNLGVRTKAEARKYALYLAAMRKKMRRT</sequence>
<feature type="domain" description="Methyltransferase type 11" evidence="4">
    <location>
        <begin position="34"/>
        <end position="125"/>
    </location>
</feature>
<dbReference type="Pfam" id="PF08241">
    <property type="entry name" value="Methyltransf_11"/>
    <property type="match status" value="1"/>
</dbReference>
<dbReference type="Proteomes" id="UP000010808">
    <property type="component" value="Chromosome"/>
</dbReference>
<dbReference type="AlphaFoldDB" id="L0RFK0"/>
<dbReference type="HOGENOM" id="CLU_808283_0_0_7"/>
<dbReference type="SUPFAM" id="SSF53335">
    <property type="entry name" value="S-adenosyl-L-methionine-dependent methyltransferases"/>
    <property type="match status" value="1"/>
</dbReference>